<proteinExistence type="predicted"/>
<evidence type="ECO:0000313" key="3">
    <source>
        <dbReference type="Proteomes" id="UP000054018"/>
    </source>
</evidence>
<feature type="region of interest" description="Disordered" evidence="1">
    <location>
        <begin position="231"/>
        <end position="259"/>
    </location>
</feature>
<evidence type="ECO:0000313" key="2">
    <source>
        <dbReference type="EMBL" id="KIK11231.1"/>
    </source>
</evidence>
<organism evidence="2 3">
    <name type="scientific">Pisolithus microcarpus 441</name>
    <dbReference type="NCBI Taxonomy" id="765257"/>
    <lineage>
        <taxon>Eukaryota</taxon>
        <taxon>Fungi</taxon>
        <taxon>Dikarya</taxon>
        <taxon>Basidiomycota</taxon>
        <taxon>Agaricomycotina</taxon>
        <taxon>Agaricomycetes</taxon>
        <taxon>Agaricomycetidae</taxon>
        <taxon>Boletales</taxon>
        <taxon>Sclerodermatineae</taxon>
        <taxon>Pisolithaceae</taxon>
        <taxon>Pisolithus</taxon>
    </lineage>
</organism>
<reference evidence="3" key="2">
    <citation type="submission" date="2015-01" db="EMBL/GenBank/DDBJ databases">
        <title>Evolutionary Origins and Diversification of the Mycorrhizal Mutualists.</title>
        <authorList>
            <consortium name="DOE Joint Genome Institute"/>
            <consortium name="Mycorrhizal Genomics Consortium"/>
            <person name="Kohler A."/>
            <person name="Kuo A."/>
            <person name="Nagy L.G."/>
            <person name="Floudas D."/>
            <person name="Copeland A."/>
            <person name="Barry K.W."/>
            <person name="Cichocki N."/>
            <person name="Veneault-Fourrey C."/>
            <person name="LaButti K."/>
            <person name="Lindquist E.A."/>
            <person name="Lipzen A."/>
            <person name="Lundell T."/>
            <person name="Morin E."/>
            <person name="Murat C."/>
            <person name="Riley R."/>
            <person name="Ohm R."/>
            <person name="Sun H."/>
            <person name="Tunlid A."/>
            <person name="Henrissat B."/>
            <person name="Grigoriev I.V."/>
            <person name="Hibbett D.S."/>
            <person name="Martin F."/>
        </authorList>
    </citation>
    <scope>NUCLEOTIDE SEQUENCE [LARGE SCALE GENOMIC DNA]</scope>
    <source>
        <strain evidence="3">441</strain>
    </source>
</reference>
<sequence>MLDSPLLPVSQSWSDVNGLRVKRTPGSCVHDKTRPRPLEKTTAALRVPHALHHVEHRLYQTCQSVVASNGEICRLGDFVLAQEPCAASRTLPLIGCLHEILQICHSPAQSQNQASWLLLEIFRVTGLSDTYHLPRIQASGWGLICCINVQHNCAGHRCTGSSAVFIYEERKKTMKTAQRIEHIFPSDLILNTAQMHNAIHMQQFRTEVQQMEHDWAIHTGAAAELNAQKIKQQKTSRLNPAPARQSSMNSSMNPSTTVPTRFINVFHRTGKPI</sequence>
<dbReference type="HOGENOM" id="CLU_089028_0_0_1"/>
<feature type="compositionally biased region" description="Low complexity" evidence="1">
    <location>
        <begin position="246"/>
        <end position="257"/>
    </location>
</feature>
<dbReference type="AlphaFoldDB" id="A0A0C9Y214"/>
<dbReference type="OrthoDB" id="2676663at2759"/>
<keyword evidence="3" id="KW-1185">Reference proteome</keyword>
<dbReference type="Proteomes" id="UP000054018">
    <property type="component" value="Unassembled WGS sequence"/>
</dbReference>
<gene>
    <name evidence="2" type="ORF">PISMIDRAFT_123099</name>
</gene>
<dbReference type="EMBL" id="KN834271">
    <property type="protein sequence ID" value="KIK11231.1"/>
    <property type="molecule type" value="Genomic_DNA"/>
</dbReference>
<evidence type="ECO:0000256" key="1">
    <source>
        <dbReference type="SAM" id="MobiDB-lite"/>
    </source>
</evidence>
<dbReference type="STRING" id="765257.A0A0C9Y214"/>
<protein>
    <submittedName>
        <fullName evidence="2">Uncharacterized protein</fullName>
    </submittedName>
</protein>
<accession>A0A0C9Y214</accession>
<reference evidence="2 3" key="1">
    <citation type="submission" date="2014-04" db="EMBL/GenBank/DDBJ databases">
        <authorList>
            <consortium name="DOE Joint Genome Institute"/>
            <person name="Kuo A."/>
            <person name="Kohler A."/>
            <person name="Costa M.D."/>
            <person name="Nagy L.G."/>
            <person name="Floudas D."/>
            <person name="Copeland A."/>
            <person name="Barry K.W."/>
            <person name="Cichocki N."/>
            <person name="Veneault-Fourrey C."/>
            <person name="LaButti K."/>
            <person name="Lindquist E.A."/>
            <person name="Lipzen A."/>
            <person name="Lundell T."/>
            <person name="Morin E."/>
            <person name="Murat C."/>
            <person name="Sun H."/>
            <person name="Tunlid A."/>
            <person name="Henrissat B."/>
            <person name="Grigoriev I.V."/>
            <person name="Hibbett D.S."/>
            <person name="Martin F."/>
            <person name="Nordberg H.P."/>
            <person name="Cantor M.N."/>
            <person name="Hua S.X."/>
        </authorList>
    </citation>
    <scope>NUCLEOTIDE SEQUENCE [LARGE SCALE GENOMIC DNA]</scope>
    <source>
        <strain evidence="2 3">441</strain>
    </source>
</reference>
<name>A0A0C9Y214_9AGAM</name>